<dbReference type="Proteomes" id="UP000799640">
    <property type="component" value="Unassembled WGS sequence"/>
</dbReference>
<evidence type="ECO:0000256" key="1">
    <source>
        <dbReference type="SAM" id="MobiDB-lite"/>
    </source>
</evidence>
<dbReference type="Pfam" id="PF03127">
    <property type="entry name" value="GAT"/>
    <property type="match status" value="1"/>
</dbReference>
<proteinExistence type="predicted"/>
<dbReference type="SUPFAM" id="SSF89009">
    <property type="entry name" value="GAT-like domain"/>
    <property type="match status" value="1"/>
</dbReference>
<dbReference type="CDD" id="cd21383">
    <property type="entry name" value="GAT_GGA_Tom1-like"/>
    <property type="match status" value="1"/>
</dbReference>
<feature type="compositionally biased region" description="Pro residues" evidence="1">
    <location>
        <begin position="169"/>
        <end position="178"/>
    </location>
</feature>
<dbReference type="AlphaFoldDB" id="A0A6G1HJN0"/>
<name>A0A6G1HJN0_9PEZI</name>
<feature type="domain" description="GAT" evidence="2">
    <location>
        <begin position="184"/>
        <end position="273"/>
    </location>
</feature>
<dbReference type="Gene3D" id="1.20.58.160">
    <property type="match status" value="1"/>
</dbReference>
<dbReference type="InterPro" id="IPR004152">
    <property type="entry name" value="GAT_dom"/>
</dbReference>
<dbReference type="InterPro" id="IPR008942">
    <property type="entry name" value="ENTH_VHS"/>
</dbReference>
<accession>A0A6G1HJN0</accession>
<organism evidence="3 4">
    <name type="scientific">Trichodelitschia bisporula</name>
    <dbReference type="NCBI Taxonomy" id="703511"/>
    <lineage>
        <taxon>Eukaryota</taxon>
        <taxon>Fungi</taxon>
        <taxon>Dikarya</taxon>
        <taxon>Ascomycota</taxon>
        <taxon>Pezizomycotina</taxon>
        <taxon>Dothideomycetes</taxon>
        <taxon>Dothideomycetes incertae sedis</taxon>
        <taxon>Phaeotrichales</taxon>
        <taxon>Phaeotrichaceae</taxon>
        <taxon>Trichodelitschia</taxon>
    </lineage>
</organism>
<evidence type="ECO:0000313" key="4">
    <source>
        <dbReference type="Proteomes" id="UP000799640"/>
    </source>
</evidence>
<protein>
    <recommendedName>
        <fullName evidence="2">GAT domain-containing protein</fullName>
    </recommendedName>
</protein>
<evidence type="ECO:0000259" key="2">
    <source>
        <dbReference type="PROSITE" id="PS50909"/>
    </source>
</evidence>
<feature type="non-terminal residue" evidence="3">
    <location>
        <position position="1"/>
    </location>
</feature>
<dbReference type="GO" id="GO:0035091">
    <property type="term" value="F:phosphatidylinositol binding"/>
    <property type="evidence" value="ECO:0007669"/>
    <property type="project" value="InterPro"/>
</dbReference>
<dbReference type="OrthoDB" id="5393057at2759"/>
<gene>
    <name evidence="3" type="ORF">EJ06DRAFT_463213</name>
</gene>
<evidence type="ECO:0000313" key="3">
    <source>
        <dbReference type="EMBL" id="KAF2396047.1"/>
    </source>
</evidence>
<feature type="region of interest" description="Disordered" evidence="1">
    <location>
        <begin position="153"/>
        <end position="188"/>
    </location>
</feature>
<dbReference type="PROSITE" id="PS50909">
    <property type="entry name" value="GAT"/>
    <property type="match status" value="1"/>
</dbReference>
<keyword evidence="4" id="KW-1185">Reference proteome</keyword>
<dbReference type="SUPFAM" id="SSF48464">
    <property type="entry name" value="ENTH/VHS domain"/>
    <property type="match status" value="1"/>
</dbReference>
<reference evidence="3" key="1">
    <citation type="journal article" date="2020" name="Stud. Mycol.">
        <title>101 Dothideomycetes genomes: a test case for predicting lifestyles and emergence of pathogens.</title>
        <authorList>
            <person name="Haridas S."/>
            <person name="Albert R."/>
            <person name="Binder M."/>
            <person name="Bloem J."/>
            <person name="Labutti K."/>
            <person name="Salamov A."/>
            <person name="Andreopoulos B."/>
            <person name="Baker S."/>
            <person name="Barry K."/>
            <person name="Bills G."/>
            <person name="Bluhm B."/>
            <person name="Cannon C."/>
            <person name="Castanera R."/>
            <person name="Culley D."/>
            <person name="Daum C."/>
            <person name="Ezra D."/>
            <person name="Gonzalez J."/>
            <person name="Henrissat B."/>
            <person name="Kuo A."/>
            <person name="Liang C."/>
            <person name="Lipzen A."/>
            <person name="Lutzoni F."/>
            <person name="Magnuson J."/>
            <person name="Mondo S."/>
            <person name="Nolan M."/>
            <person name="Ohm R."/>
            <person name="Pangilinan J."/>
            <person name="Park H.-J."/>
            <person name="Ramirez L."/>
            <person name="Alfaro M."/>
            <person name="Sun H."/>
            <person name="Tritt A."/>
            <person name="Yoshinaga Y."/>
            <person name="Zwiers L.-H."/>
            <person name="Turgeon B."/>
            <person name="Goodwin S."/>
            <person name="Spatafora J."/>
            <person name="Crous P."/>
            <person name="Grigoriev I."/>
        </authorList>
    </citation>
    <scope>NUCLEOTIDE SEQUENCE</scope>
    <source>
        <strain evidence="3">CBS 262.69</strain>
    </source>
</reference>
<dbReference type="InterPro" id="IPR038425">
    <property type="entry name" value="GAT_sf"/>
</dbReference>
<sequence>APDLEGDNPVANAARGVRLFCESGGPNSGGDEVLHLPVIVESAESSPSAAAAAALAIQRFLSKDYTSQPHVQYNAVMLIRILADNPGPTFTRNLDGKFTDTVKKLLRNGKDPSVQQILRESLAALYADKAYDANLQPLFAMWSKEAAASGGAPSAWGFGSRSRADAPPQDYPPPPPPKSRGALPSPGELAQRIEEARTSAKLLQQLVQSTEPSELATHELVREFAQRCQSAQRSMNAYIHADPPGPDEATMTTLIETSEMLALAQSKHSRALLQARR</sequence>
<dbReference type="GO" id="GO:0043130">
    <property type="term" value="F:ubiquitin binding"/>
    <property type="evidence" value="ECO:0007669"/>
    <property type="project" value="InterPro"/>
</dbReference>
<feature type="non-terminal residue" evidence="3">
    <location>
        <position position="277"/>
    </location>
</feature>
<dbReference type="Gene3D" id="1.25.40.90">
    <property type="match status" value="1"/>
</dbReference>
<dbReference type="EMBL" id="ML996709">
    <property type="protein sequence ID" value="KAF2396047.1"/>
    <property type="molecule type" value="Genomic_DNA"/>
</dbReference>